<sequence>MKEAVLTPLTPYVPNKRADQTVIYLQPGDEQWMSDPWEIQRRYFNTQQYYHVVDDKHTYIYEEILASATSTMDINHTLQKPDSEYSPISYSKAIFKRFISYNEWGLDPNKCRKLSSTNILYNYWDYISACTNVFFYQNAHRKLSWFIKLCPQSIKTNYPYWIFQWWEYFGPELDILPENLLDIFLKWTDYHHKLKELKKGAPRLKYRRLSLQNMDDSILIDEVGEQEEYSSVPEPYTACSSSVQPPKFEVEVEIVKPPCLGMCFETLEAAKQFYIDYGKLFGFSPVIRSSEKSYSRSDEVSSVQMTCSRFGIYRDRGSKNMNVDGTEKELVYEAAETDETYQLMLQRLQELSVELKKKKEVDPGVSVVNSCTVGDSSAPPLDDPSQVLLQNPNISQTKGRKKFVNIYKKTKASGRIKGGLEQACAKAKAKIERRCTCCNKVGVNHDRRNCPENPNRKKGPIVDEDEDEEDEDEDEDRTKTKTTQR</sequence>
<dbReference type="Proteomes" id="UP000631114">
    <property type="component" value="Unassembled WGS sequence"/>
</dbReference>
<evidence type="ECO:0000256" key="1">
    <source>
        <dbReference type="SAM" id="MobiDB-lite"/>
    </source>
</evidence>
<reference evidence="2 3" key="1">
    <citation type="submission" date="2020-10" db="EMBL/GenBank/DDBJ databases">
        <title>The Coptis chinensis genome and diversification of protoberbering-type alkaloids.</title>
        <authorList>
            <person name="Wang B."/>
            <person name="Shu S."/>
            <person name="Song C."/>
            <person name="Liu Y."/>
        </authorList>
    </citation>
    <scope>NUCLEOTIDE SEQUENCE [LARGE SCALE GENOMIC DNA]</scope>
    <source>
        <strain evidence="2">HL-2020</strain>
        <tissue evidence="2">Leaf</tissue>
    </source>
</reference>
<dbReference type="AlphaFoldDB" id="A0A835HSN8"/>
<dbReference type="PANTHER" id="PTHR48434:SF1">
    <property type="entry name" value="(RAPE) HYPOTHETICAL PROTEIN"/>
    <property type="match status" value="1"/>
</dbReference>
<dbReference type="PANTHER" id="PTHR48434">
    <property type="entry name" value="(RAPE) HYPOTHETICAL PROTEIN"/>
    <property type="match status" value="1"/>
</dbReference>
<gene>
    <name evidence="2" type="ORF">IFM89_008980</name>
</gene>
<feature type="region of interest" description="Disordered" evidence="1">
    <location>
        <begin position="445"/>
        <end position="485"/>
    </location>
</feature>
<evidence type="ECO:0000313" key="2">
    <source>
        <dbReference type="EMBL" id="KAF9604649.1"/>
    </source>
</evidence>
<feature type="compositionally biased region" description="Acidic residues" evidence="1">
    <location>
        <begin position="462"/>
        <end position="475"/>
    </location>
</feature>
<name>A0A835HSN8_9MAGN</name>
<protein>
    <submittedName>
        <fullName evidence="2">Uncharacterized protein</fullName>
    </submittedName>
</protein>
<evidence type="ECO:0000313" key="3">
    <source>
        <dbReference type="Proteomes" id="UP000631114"/>
    </source>
</evidence>
<proteinExistence type="predicted"/>
<dbReference type="EMBL" id="JADFTS010000005">
    <property type="protein sequence ID" value="KAF9604649.1"/>
    <property type="molecule type" value="Genomic_DNA"/>
</dbReference>
<accession>A0A835HSN8</accession>
<comment type="caution">
    <text evidence="2">The sequence shown here is derived from an EMBL/GenBank/DDBJ whole genome shotgun (WGS) entry which is preliminary data.</text>
</comment>
<organism evidence="2 3">
    <name type="scientific">Coptis chinensis</name>
    <dbReference type="NCBI Taxonomy" id="261450"/>
    <lineage>
        <taxon>Eukaryota</taxon>
        <taxon>Viridiplantae</taxon>
        <taxon>Streptophyta</taxon>
        <taxon>Embryophyta</taxon>
        <taxon>Tracheophyta</taxon>
        <taxon>Spermatophyta</taxon>
        <taxon>Magnoliopsida</taxon>
        <taxon>Ranunculales</taxon>
        <taxon>Ranunculaceae</taxon>
        <taxon>Coptidoideae</taxon>
        <taxon>Coptis</taxon>
    </lineage>
</organism>
<keyword evidence="3" id="KW-1185">Reference proteome</keyword>